<comment type="caution">
    <text evidence="4">The sequence shown here is derived from an EMBL/GenBank/DDBJ whole genome shotgun (WGS) entry which is preliminary data.</text>
</comment>
<comment type="similarity">
    <text evidence="1">Belongs to the AB hydrolase superfamily. AB hydrolase 2 family.</text>
</comment>
<protein>
    <submittedName>
        <fullName evidence="4">Alpha/beta hydrolase</fullName>
    </submittedName>
</protein>
<dbReference type="InterPro" id="IPR003140">
    <property type="entry name" value="PLipase/COase/thioEstase"/>
</dbReference>
<accession>A0ABW2KN07</accession>
<dbReference type="RefSeq" id="WP_379873181.1">
    <property type="nucleotide sequence ID" value="NZ_JBHTBH010000012.1"/>
</dbReference>
<reference evidence="5" key="1">
    <citation type="journal article" date="2019" name="Int. J. Syst. Evol. Microbiol.">
        <title>The Global Catalogue of Microorganisms (GCM) 10K type strain sequencing project: providing services to taxonomists for standard genome sequencing and annotation.</title>
        <authorList>
            <consortium name="The Broad Institute Genomics Platform"/>
            <consortium name="The Broad Institute Genome Sequencing Center for Infectious Disease"/>
            <person name="Wu L."/>
            <person name="Ma J."/>
        </authorList>
    </citation>
    <scope>NUCLEOTIDE SEQUENCE [LARGE SCALE GENOMIC DNA]</scope>
    <source>
        <strain evidence="5">CGMCC 4.7382</strain>
    </source>
</reference>
<evidence type="ECO:0000313" key="4">
    <source>
        <dbReference type="EMBL" id="MFC7330542.1"/>
    </source>
</evidence>
<keyword evidence="5" id="KW-1185">Reference proteome</keyword>
<evidence type="ECO:0000256" key="1">
    <source>
        <dbReference type="ARBA" id="ARBA00006499"/>
    </source>
</evidence>
<dbReference type="SUPFAM" id="SSF53474">
    <property type="entry name" value="alpha/beta-Hydrolases"/>
    <property type="match status" value="1"/>
</dbReference>
<evidence type="ECO:0000313" key="5">
    <source>
        <dbReference type="Proteomes" id="UP001596540"/>
    </source>
</evidence>
<dbReference type="InterPro" id="IPR050565">
    <property type="entry name" value="LYPA1-2/EST-like"/>
</dbReference>
<organism evidence="4 5">
    <name type="scientific">Marinactinospora rubrisoli</name>
    <dbReference type="NCBI Taxonomy" id="2715399"/>
    <lineage>
        <taxon>Bacteria</taxon>
        <taxon>Bacillati</taxon>
        <taxon>Actinomycetota</taxon>
        <taxon>Actinomycetes</taxon>
        <taxon>Streptosporangiales</taxon>
        <taxon>Nocardiopsidaceae</taxon>
        <taxon>Marinactinospora</taxon>
    </lineage>
</organism>
<evidence type="ECO:0000259" key="3">
    <source>
        <dbReference type="Pfam" id="PF02230"/>
    </source>
</evidence>
<proteinExistence type="inferred from homology"/>
<dbReference type="EMBL" id="JBHTBH010000012">
    <property type="protein sequence ID" value="MFC7330542.1"/>
    <property type="molecule type" value="Genomic_DNA"/>
</dbReference>
<evidence type="ECO:0000256" key="2">
    <source>
        <dbReference type="ARBA" id="ARBA00022801"/>
    </source>
</evidence>
<keyword evidence="2 4" id="KW-0378">Hydrolase</keyword>
<sequence length="217" mass="22903">MTGTAFAHVYTPPTRPGAPTLLLLHGTGGDEHDLLGLGRLLAPGAALLSPRGRVDENGANRWFRRLREGVFDVADVRRRAHELADFVESAAAGRGFDPERVVAVGFSNGANIAAALLLLRPGLLRAAALFAAAAPLQDETPEPVDLTGTDVFIGAGIRDLITPLDQAELLARQLADRGAHVQMQTHPGGHGLPPEVLNSAQEWLRSAMAGPPESLSE</sequence>
<dbReference type="PANTHER" id="PTHR10655">
    <property type="entry name" value="LYSOPHOSPHOLIPASE-RELATED"/>
    <property type="match status" value="1"/>
</dbReference>
<feature type="domain" description="Phospholipase/carboxylesterase/thioesterase" evidence="3">
    <location>
        <begin position="12"/>
        <end position="205"/>
    </location>
</feature>
<dbReference type="PANTHER" id="PTHR10655:SF17">
    <property type="entry name" value="LYSOPHOSPHOLIPASE-LIKE PROTEIN 1"/>
    <property type="match status" value="1"/>
</dbReference>
<dbReference type="Proteomes" id="UP001596540">
    <property type="component" value="Unassembled WGS sequence"/>
</dbReference>
<dbReference type="InterPro" id="IPR029058">
    <property type="entry name" value="AB_hydrolase_fold"/>
</dbReference>
<name>A0ABW2KN07_9ACTN</name>
<dbReference type="Gene3D" id="3.40.50.1820">
    <property type="entry name" value="alpha/beta hydrolase"/>
    <property type="match status" value="1"/>
</dbReference>
<dbReference type="Pfam" id="PF02230">
    <property type="entry name" value="Abhydrolase_2"/>
    <property type="match status" value="1"/>
</dbReference>
<dbReference type="GO" id="GO:0016787">
    <property type="term" value="F:hydrolase activity"/>
    <property type="evidence" value="ECO:0007669"/>
    <property type="project" value="UniProtKB-KW"/>
</dbReference>
<gene>
    <name evidence="4" type="ORF">ACFQRF_22695</name>
</gene>